<protein>
    <recommendedName>
        <fullName evidence="2">Bacteriocin-protection protein, YdeI/OmpD-associated family</fullName>
    </recommendedName>
</protein>
<sequence>MCFGWIDGQMKSIGNTKYLKYFSRRKEKSIWSDKNKKTAEMLLKKGLMTELGEKAVETAKAKGLWDAPKHDAITDEQVEEFAEKLAGISPAYENFNNMSRSIRFTYTKRYLSFKSEEARQRDFEKIVDRLNKNLKPM</sequence>
<dbReference type="EMBL" id="VSSQ01090934">
    <property type="protein sequence ID" value="MPN36672.1"/>
    <property type="molecule type" value="Genomic_DNA"/>
</dbReference>
<dbReference type="Pfam" id="PF13376">
    <property type="entry name" value="OmdA"/>
    <property type="match status" value="1"/>
</dbReference>
<accession>A0A645HE80</accession>
<gene>
    <name evidence="1" type="ORF">SDC9_184182</name>
</gene>
<dbReference type="AlphaFoldDB" id="A0A645HE80"/>
<evidence type="ECO:0008006" key="2">
    <source>
        <dbReference type="Google" id="ProtNLM"/>
    </source>
</evidence>
<proteinExistence type="predicted"/>
<reference evidence="1" key="1">
    <citation type="submission" date="2019-08" db="EMBL/GenBank/DDBJ databases">
        <authorList>
            <person name="Kucharzyk K."/>
            <person name="Murdoch R.W."/>
            <person name="Higgins S."/>
            <person name="Loffler F."/>
        </authorList>
    </citation>
    <scope>NUCLEOTIDE SEQUENCE</scope>
</reference>
<name>A0A645HE80_9ZZZZ</name>
<comment type="caution">
    <text evidence="1">The sequence shown here is derived from an EMBL/GenBank/DDBJ whole genome shotgun (WGS) entry which is preliminary data.</text>
</comment>
<organism evidence="1">
    <name type="scientific">bioreactor metagenome</name>
    <dbReference type="NCBI Taxonomy" id="1076179"/>
    <lineage>
        <taxon>unclassified sequences</taxon>
        <taxon>metagenomes</taxon>
        <taxon>ecological metagenomes</taxon>
    </lineage>
</organism>
<evidence type="ECO:0000313" key="1">
    <source>
        <dbReference type="EMBL" id="MPN36672.1"/>
    </source>
</evidence>